<name>A0A9N9J9R6_9GLOM</name>
<evidence type="ECO:0000313" key="2">
    <source>
        <dbReference type="EMBL" id="CAG8771864.1"/>
    </source>
</evidence>
<feature type="non-terminal residue" evidence="2">
    <location>
        <position position="1"/>
    </location>
</feature>
<comment type="caution">
    <text evidence="2">The sequence shown here is derived from an EMBL/GenBank/DDBJ whole genome shotgun (WGS) entry which is preliminary data.</text>
</comment>
<feature type="non-terminal residue" evidence="2">
    <location>
        <position position="160"/>
    </location>
</feature>
<feature type="compositionally biased region" description="Polar residues" evidence="1">
    <location>
        <begin position="82"/>
        <end position="114"/>
    </location>
</feature>
<reference evidence="2" key="1">
    <citation type="submission" date="2021-06" db="EMBL/GenBank/DDBJ databases">
        <authorList>
            <person name="Kallberg Y."/>
            <person name="Tangrot J."/>
            <person name="Rosling A."/>
        </authorList>
    </citation>
    <scope>NUCLEOTIDE SEQUENCE</scope>
    <source>
        <strain evidence="2">CL551</strain>
    </source>
</reference>
<protein>
    <submittedName>
        <fullName evidence="2">5335_t:CDS:1</fullName>
    </submittedName>
</protein>
<proteinExistence type="predicted"/>
<feature type="compositionally biased region" description="Low complexity" evidence="1">
    <location>
        <begin position="14"/>
        <end position="27"/>
    </location>
</feature>
<feature type="region of interest" description="Disordered" evidence="1">
    <location>
        <begin position="1"/>
        <end position="160"/>
    </location>
</feature>
<feature type="compositionally biased region" description="Low complexity" evidence="1">
    <location>
        <begin position="64"/>
        <end position="81"/>
    </location>
</feature>
<feature type="compositionally biased region" description="Basic and acidic residues" evidence="1">
    <location>
        <begin position="139"/>
        <end position="153"/>
    </location>
</feature>
<gene>
    <name evidence="2" type="ORF">AMORRO_LOCUS16646</name>
</gene>
<keyword evidence="3" id="KW-1185">Reference proteome</keyword>
<dbReference type="Proteomes" id="UP000789342">
    <property type="component" value="Unassembled WGS sequence"/>
</dbReference>
<evidence type="ECO:0000313" key="3">
    <source>
        <dbReference type="Proteomes" id="UP000789342"/>
    </source>
</evidence>
<evidence type="ECO:0000256" key="1">
    <source>
        <dbReference type="SAM" id="MobiDB-lite"/>
    </source>
</evidence>
<sequence>GIAVSNAMNAAAGSFPSPSPTHSPNNSAFSGWNHKRVKYEYSEATTPSSSQSSPRVNTPGGYQLPGLGAGPATPGANPSTPQAYASSNLQMVTNASSPHYSNATSNGGTPTSTHEGLDRYIEHGAVLHTSSPENVGNAEESRRYEQYRQREDPPASEDIN</sequence>
<accession>A0A9N9J9R6</accession>
<dbReference type="EMBL" id="CAJVPV010047020">
    <property type="protein sequence ID" value="CAG8771864.1"/>
    <property type="molecule type" value="Genomic_DNA"/>
</dbReference>
<organism evidence="2 3">
    <name type="scientific">Acaulospora morrowiae</name>
    <dbReference type="NCBI Taxonomy" id="94023"/>
    <lineage>
        <taxon>Eukaryota</taxon>
        <taxon>Fungi</taxon>
        <taxon>Fungi incertae sedis</taxon>
        <taxon>Mucoromycota</taxon>
        <taxon>Glomeromycotina</taxon>
        <taxon>Glomeromycetes</taxon>
        <taxon>Diversisporales</taxon>
        <taxon>Acaulosporaceae</taxon>
        <taxon>Acaulospora</taxon>
    </lineage>
</organism>
<dbReference type="AlphaFoldDB" id="A0A9N9J9R6"/>